<accession>A0A4Q4TV74</accession>
<organism evidence="2 3">
    <name type="scientific">Monosporascus ibericus</name>
    <dbReference type="NCBI Taxonomy" id="155417"/>
    <lineage>
        <taxon>Eukaryota</taxon>
        <taxon>Fungi</taxon>
        <taxon>Dikarya</taxon>
        <taxon>Ascomycota</taxon>
        <taxon>Pezizomycotina</taxon>
        <taxon>Sordariomycetes</taxon>
        <taxon>Xylariomycetidae</taxon>
        <taxon>Xylariales</taxon>
        <taxon>Xylariales incertae sedis</taxon>
        <taxon>Monosporascus</taxon>
    </lineage>
</organism>
<evidence type="ECO:0000313" key="2">
    <source>
        <dbReference type="EMBL" id="RYP09540.1"/>
    </source>
</evidence>
<evidence type="ECO:0000259" key="1">
    <source>
        <dbReference type="Pfam" id="PF06985"/>
    </source>
</evidence>
<dbReference type="PANTHER" id="PTHR33112:SF16">
    <property type="entry name" value="HETEROKARYON INCOMPATIBILITY DOMAIN-CONTAINING PROTEIN"/>
    <property type="match status" value="1"/>
</dbReference>
<dbReference type="OrthoDB" id="5125733at2759"/>
<reference evidence="2 3" key="1">
    <citation type="submission" date="2018-06" db="EMBL/GenBank/DDBJ databases">
        <title>Complete Genomes of Monosporascus.</title>
        <authorList>
            <person name="Robinson A.J."/>
            <person name="Natvig D.O."/>
        </authorList>
    </citation>
    <scope>NUCLEOTIDE SEQUENCE [LARGE SCALE GENOMIC DNA]</scope>
    <source>
        <strain evidence="2 3">CBS 110550</strain>
    </source>
</reference>
<evidence type="ECO:0000313" key="3">
    <source>
        <dbReference type="Proteomes" id="UP000293360"/>
    </source>
</evidence>
<dbReference type="EMBL" id="QJNU01000034">
    <property type="protein sequence ID" value="RYP09540.1"/>
    <property type="molecule type" value="Genomic_DNA"/>
</dbReference>
<feature type="domain" description="Heterokaryon incompatibility" evidence="1">
    <location>
        <begin position="3"/>
        <end position="122"/>
    </location>
</feature>
<gene>
    <name evidence="2" type="ORF">DL764_001225</name>
</gene>
<protein>
    <recommendedName>
        <fullName evidence="1">Heterokaryon incompatibility domain-containing protein</fullName>
    </recommendedName>
</protein>
<dbReference type="PANTHER" id="PTHR33112">
    <property type="entry name" value="DOMAIN PROTEIN, PUTATIVE-RELATED"/>
    <property type="match status" value="1"/>
</dbReference>
<dbReference type="AlphaFoldDB" id="A0A4Q4TV74"/>
<name>A0A4Q4TV74_9PEZI</name>
<dbReference type="Proteomes" id="UP000293360">
    <property type="component" value="Unassembled WGS sequence"/>
</dbReference>
<dbReference type="Pfam" id="PF06985">
    <property type="entry name" value="HET"/>
    <property type="match status" value="1"/>
</dbReference>
<comment type="caution">
    <text evidence="2">The sequence shown here is derived from an EMBL/GenBank/DDBJ whole genome shotgun (WGS) entry which is preliminary data.</text>
</comment>
<sequence>MQRLPQTIQDAIQVSHFLGLQFIWVDALCIIQDSLEDWKAEARRMADVYENSLITIAASGASSCHEGLFSARDALMETPCRLFRISPELSMFAMLEENEFPGSIQMKVGQEALYKRGWVMQERIFARRTLHFGQGVHWECRCGDCSETGGWQYNDPPIAYLRPKEIFNVRFAPLGKASNQNDLEDGGSAIDFLRAWDKLIMRPYTSSALTKKEDRLVAISGIIQRMTTQMGWRNLFGLWEPRFVDQLLWHLSPAAQPPITVTRTGLSLILINISAAATIAKSMF</sequence>
<dbReference type="STRING" id="155417.A0A4Q4TV74"/>
<keyword evidence="3" id="KW-1185">Reference proteome</keyword>
<dbReference type="InterPro" id="IPR010730">
    <property type="entry name" value="HET"/>
</dbReference>
<proteinExistence type="predicted"/>